<accession>A0A9I9EK71</accession>
<protein>
    <recommendedName>
        <fullName evidence="3">CCHC-type domain-containing protein</fullName>
    </recommendedName>
</protein>
<dbReference type="Gene3D" id="4.10.60.10">
    <property type="entry name" value="Zinc finger, CCHC-type"/>
    <property type="match status" value="1"/>
</dbReference>
<feature type="domain" description="CCHC-type" evidence="3">
    <location>
        <begin position="33"/>
        <end position="46"/>
    </location>
</feature>
<dbReference type="AlphaFoldDB" id="A0A9I9EK71"/>
<dbReference type="Pfam" id="PF00098">
    <property type="entry name" value="zf-CCHC"/>
    <property type="match status" value="1"/>
</dbReference>
<evidence type="ECO:0000313" key="4">
    <source>
        <dbReference type="EnsemblPlants" id="MELO3C034995.2.1"/>
    </source>
</evidence>
<dbReference type="GO" id="GO:0008270">
    <property type="term" value="F:zinc ion binding"/>
    <property type="evidence" value="ECO:0007669"/>
    <property type="project" value="UniProtKB-KW"/>
</dbReference>
<proteinExistence type="predicted"/>
<sequence length="281" mass="31516">MSKCHSKLIVLELSQGGRRVLEQTSSAASPNTCYRCGEQGHFARGCAGSTKGKETLLDALGAISTACHKLISTVDLAMPNAIVNLVSSSCSKKAKKFRSNRCKGIDFSFGIQHMPHTGTFSWLYLDWNSVIVDDIVEKNEIIVGLLCQVCDLDGRLLDVNKMSSKGTKERMSRIQTSKKKKEGMKQHELATLGEQLEKLSAKFKAIEEQEVDHLEVVATELKEELNQISPFGTKAFRWSKFFLQETTVRLDVVNKVYAAKYYPIDFYVMVEGQRIYFNVKA</sequence>
<reference evidence="4" key="1">
    <citation type="submission" date="2023-03" db="UniProtKB">
        <authorList>
            <consortium name="EnsemblPlants"/>
        </authorList>
    </citation>
    <scope>IDENTIFICATION</scope>
</reference>
<keyword evidence="1" id="KW-0862">Zinc</keyword>
<organism evidence="4">
    <name type="scientific">Cucumis melo</name>
    <name type="common">Muskmelon</name>
    <dbReference type="NCBI Taxonomy" id="3656"/>
    <lineage>
        <taxon>Eukaryota</taxon>
        <taxon>Viridiplantae</taxon>
        <taxon>Streptophyta</taxon>
        <taxon>Embryophyta</taxon>
        <taxon>Tracheophyta</taxon>
        <taxon>Spermatophyta</taxon>
        <taxon>Magnoliopsida</taxon>
        <taxon>eudicotyledons</taxon>
        <taxon>Gunneridae</taxon>
        <taxon>Pentapetalae</taxon>
        <taxon>rosids</taxon>
        <taxon>fabids</taxon>
        <taxon>Cucurbitales</taxon>
        <taxon>Cucurbitaceae</taxon>
        <taxon>Benincaseae</taxon>
        <taxon>Cucumis</taxon>
    </lineage>
</organism>
<dbReference type="SMART" id="SM00343">
    <property type="entry name" value="ZnF_C2HC"/>
    <property type="match status" value="1"/>
</dbReference>
<dbReference type="EnsemblPlants" id="MELO3C034995.2.1">
    <property type="protein sequence ID" value="MELO3C034995.2.1"/>
    <property type="gene ID" value="MELO3C034995.2"/>
</dbReference>
<evidence type="ECO:0000256" key="2">
    <source>
        <dbReference type="SAM" id="Coils"/>
    </source>
</evidence>
<dbReference type="PROSITE" id="PS50158">
    <property type="entry name" value="ZF_CCHC"/>
    <property type="match status" value="1"/>
</dbReference>
<evidence type="ECO:0000256" key="1">
    <source>
        <dbReference type="PROSITE-ProRule" id="PRU00047"/>
    </source>
</evidence>
<feature type="coiled-coil region" evidence="2">
    <location>
        <begin position="189"/>
        <end position="224"/>
    </location>
</feature>
<keyword evidence="1" id="KW-0863">Zinc-finger</keyword>
<keyword evidence="1" id="KW-0479">Metal-binding</keyword>
<dbReference type="InterPro" id="IPR001878">
    <property type="entry name" value="Znf_CCHC"/>
</dbReference>
<dbReference type="GO" id="GO:0003676">
    <property type="term" value="F:nucleic acid binding"/>
    <property type="evidence" value="ECO:0007669"/>
    <property type="project" value="InterPro"/>
</dbReference>
<evidence type="ECO:0000259" key="3">
    <source>
        <dbReference type="PROSITE" id="PS50158"/>
    </source>
</evidence>
<dbReference type="InterPro" id="IPR036875">
    <property type="entry name" value="Znf_CCHC_sf"/>
</dbReference>
<keyword evidence="2" id="KW-0175">Coiled coil</keyword>
<dbReference type="SUPFAM" id="SSF57756">
    <property type="entry name" value="Retrovirus zinc finger-like domains"/>
    <property type="match status" value="1"/>
</dbReference>
<dbReference type="Gramene" id="MELO3C034995.2.1">
    <property type="protein sequence ID" value="MELO3C034995.2.1"/>
    <property type="gene ID" value="MELO3C034995.2"/>
</dbReference>
<name>A0A9I9EK71_CUCME</name>